<keyword evidence="3" id="KW-1185">Reference proteome</keyword>
<name>A0A1M5FGC6_9FLAO</name>
<dbReference type="EMBL" id="FQWE01000002">
    <property type="protein sequence ID" value="SHF90607.1"/>
    <property type="molecule type" value="Genomic_DNA"/>
</dbReference>
<gene>
    <name evidence="2" type="ORF">SAMN05444396_102375</name>
</gene>
<keyword evidence="1" id="KW-0472">Membrane</keyword>
<feature type="transmembrane region" description="Helical" evidence="1">
    <location>
        <begin position="12"/>
        <end position="34"/>
    </location>
</feature>
<dbReference type="STRING" id="271157.SAMN05444396_102375"/>
<keyword evidence="1" id="KW-0812">Transmembrane</keyword>
<sequence length="64" mass="7287">MKPQSPASKENIFNYVFIFLTSLGLSFSLVNHFIFGKTDFTLVVIMACLFIASVASWLRKRVIK</sequence>
<evidence type="ECO:0000313" key="3">
    <source>
        <dbReference type="Proteomes" id="UP000184036"/>
    </source>
</evidence>
<protein>
    <submittedName>
        <fullName evidence="2">Uncharacterized protein</fullName>
    </submittedName>
</protein>
<evidence type="ECO:0000256" key="1">
    <source>
        <dbReference type="SAM" id="Phobius"/>
    </source>
</evidence>
<proteinExistence type="predicted"/>
<keyword evidence="1" id="KW-1133">Transmembrane helix</keyword>
<dbReference type="OrthoDB" id="1370159at2"/>
<organism evidence="2 3">
    <name type="scientific">Flavobacterium segetis</name>
    <dbReference type="NCBI Taxonomy" id="271157"/>
    <lineage>
        <taxon>Bacteria</taxon>
        <taxon>Pseudomonadati</taxon>
        <taxon>Bacteroidota</taxon>
        <taxon>Flavobacteriia</taxon>
        <taxon>Flavobacteriales</taxon>
        <taxon>Flavobacteriaceae</taxon>
        <taxon>Flavobacterium</taxon>
    </lineage>
</organism>
<reference evidence="3" key="1">
    <citation type="submission" date="2016-11" db="EMBL/GenBank/DDBJ databases">
        <authorList>
            <person name="Varghese N."/>
            <person name="Submissions S."/>
        </authorList>
    </citation>
    <scope>NUCLEOTIDE SEQUENCE [LARGE SCALE GENOMIC DNA]</scope>
    <source>
        <strain evidence="3">DSM 19741</strain>
    </source>
</reference>
<dbReference type="RefSeq" id="WP_143151710.1">
    <property type="nucleotide sequence ID" value="NZ_FQWE01000002.1"/>
</dbReference>
<dbReference type="Proteomes" id="UP000184036">
    <property type="component" value="Unassembled WGS sequence"/>
</dbReference>
<dbReference type="AlphaFoldDB" id="A0A1M5FGC6"/>
<feature type="transmembrane region" description="Helical" evidence="1">
    <location>
        <begin position="40"/>
        <end position="58"/>
    </location>
</feature>
<accession>A0A1M5FGC6</accession>
<evidence type="ECO:0000313" key="2">
    <source>
        <dbReference type="EMBL" id="SHF90607.1"/>
    </source>
</evidence>